<evidence type="ECO:0000256" key="1">
    <source>
        <dbReference type="SAM" id="MobiDB-lite"/>
    </source>
</evidence>
<reference evidence="2 3" key="1">
    <citation type="submission" date="2018-12" db="EMBL/GenBank/DDBJ databases">
        <title>YIM 101343 draft genome.</title>
        <authorList>
            <person name="Chen X."/>
        </authorList>
    </citation>
    <scope>NUCLEOTIDE SEQUENCE [LARGE SCALE GENOMIC DNA]</scope>
    <source>
        <strain evidence="2 3">YIM 101343</strain>
    </source>
</reference>
<dbReference type="EMBL" id="RXHJ01000007">
    <property type="protein sequence ID" value="RSZ63506.1"/>
    <property type="molecule type" value="Genomic_DNA"/>
</dbReference>
<gene>
    <name evidence="2" type="ORF">EAH68_07560</name>
</gene>
<evidence type="ECO:0000313" key="3">
    <source>
        <dbReference type="Proteomes" id="UP000274907"/>
    </source>
</evidence>
<dbReference type="RefSeq" id="WP_126120708.1">
    <property type="nucleotide sequence ID" value="NZ_RXHJ01000007.1"/>
</dbReference>
<dbReference type="OrthoDB" id="4408003at2"/>
<dbReference type="Proteomes" id="UP000274907">
    <property type="component" value="Unassembled WGS sequence"/>
</dbReference>
<organism evidence="2 3">
    <name type="scientific">Corynebacterium hylobatis</name>
    <dbReference type="NCBI Taxonomy" id="1859290"/>
    <lineage>
        <taxon>Bacteria</taxon>
        <taxon>Bacillati</taxon>
        <taxon>Actinomycetota</taxon>
        <taxon>Actinomycetes</taxon>
        <taxon>Mycobacteriales</taxon>
        <taxon>Corynebacteriaceae</taxon>
        <taxon>Corynebacterium</taxon>
    </lineage>
</organism>
<name>A0A3R9ZIZ4_9CORY</name>
<keyword evidence="3" id="KW-1185">Reference proteome</keyword>
<dbReference type="AlphaFoldDB" id="A0A3R9ZIZ4"/>
<sequence>MSAQPDSSGGLSRDYIVEYRAGQFQNGSLVLRFDAEPNERQLREALIAYGLPGRALEEVRARPLQSSGPRRSPVAQPAQRTPSAPLPQPELAEKKRPGCSGGRMFVILLIIAFGAGATFAENAKVAGMFAGDFLTTETMVVGCANALGAARAAADPGEGFIGGLFSQEPTSFVATPANAAFYVSCLAAASGD</sequence>
<accession>A0A3R9ZIZ4</accession>
<feature type="region of interest" description="Disordered" evidence="1">
    <location>
        <begin position="61"/>
        <end position="95"/>
    </location>
</feature>
<proteinExistence type="predicted"/>
<evidence type="ECO:0000313" key="2">
    <source>
        <dbReference type="EMBL" id="RSZ63506.1"/>
    </source>
</evidence>
<comment type="caution">
    <text evidence="2">The sequence shown here is derived from an EMBL/GenBank/DDBJ whole genome shotgun (WGS) entry which is preliminary data.</text>
</comment>
<protein>
    <submittedName>
        <fullName evidence="2">Uncharacterized protein</fullName>
    </submittedName>
</protein>